<dbReference type="Pfam" id="PF13613">
    <property type="entry name" value="HTH_Tnp_4"/>
    <property type="match status" value="1"/>
</dbReference>
<feature type="domain" description="Transposase Helix-turn-helix" evidence="2">
    <location>
        <begin position="180"/>
        <end position="229"/>
    </location>
</feature>
<evidence type="ECO:0000259" key="2">
    <source>
        <dbReference type="Pfam" id="PF13613"/>
    </source>
</evidence>
<comment type="caution">
    <text evidence="3">The sequence shown here is derived from an EMBL/GenBank/DDBJ whole genome shotgun (WGS) entry which is preliminary data.</text>
</comment>
<dbReference type="AlphaFoldDB" id="A0A9Q1F1L1"/>
<keyword evidence="4" id="KW-1185">Reference proteome</keyword>
<evidence type="ECO:0000313" key="4">
    <source>
        <dbReference type="Proteomes" id="UP001152622"/>
    </source>
</evidence>
<keyword evidence="1" id="KW-0175">Coiled coil</keyword>
<evidence type="ECO:0000256" key="1">
    <source>
        <dbReference type="SAM" id="Coils"/>
    </source>
</evidence>
<gene>
    <name evidence="3" type="ORF">SKAU_G00244800</name>
</gene>
<dbReference type="PANTHER" id="PTHR23080:SF143">
    <property type="entry name" value="SI:DKEY-56D12.4"/>
    <property type="match status" value="1"/>
</dbReference>
<dbReference type="InterPro" id="IPR027805">
    <property type="entry name" value="Transposase_HTH_dom"/>
</dbReference>
<dbReference type="Proteomes" id="UP001152622">
    <property type="component" value="Chromosome 9"/>
</dbReference>
<proteinExistence type="predicted"/>
<sequence length="253" mass="28889">MGHICITALKRDGWLPTSNSRVCSIHFITGRPSDDPLHPDYAPSRLPHRPVKAKGMERYNRSKGRISVAIQPEEEEVEMTEVIHSECNNDQDPKHQNILIGTDLSMGDIEDLQKENAAIIKHIKSLEAKLQELQDQTSKSTVYDLHDDKKIKFFTGLPSAAVFFTLLTYLTTAWTPKTSTLSPENQFFPVLMKLRLGLTHRHLAYQFKCSYGTVSAIFHDWLEIMSHRLQYTLAISRRPTQEYTTAVPEPTLQ</sequence>
<name>A0A9Q1F1L1_SYNKA</name>
<dbReference type="PANTHER" id="PTHR23080">
    <property type="entry name" value="THAP DOMAIN PROTEIN"/>
    <property type="match status" value="1"/>
</dbReference>
<feature type="coiled-coil region" evidence="1">
    <location>
        <begin position="109"/>
        <end position="136"/>
    </location>
</feature>
<reference evidence="3" key="1">
    <citation type="journal article" date="2023" name="Science">
        <title>Genome structures resolve the early diversification of teleost fishes.</title>
        <authorList>
            <person name="Parey E."/>
            <person name="Louis A."/>
            <person name="Montfort J."/>
            <person name="Bouchez O."/>
            <person name="Roques C."/>
            <person name="Iampietro C."/>
            <person name="Lluch J."/>
            <person name="Castinel A."/>
            <person name="Donnadieu C."/>
            <person name="Desvignes T."/>
            <person name="Floi Bucao C."/>
            <person name="Jouanno E."/>
            <person name="Wen M."/>
            <person name="Mejri S."/>
            <person name="Dirks R."/>
            <person name="Jansen H."/>
            <person name="Henkel C."/>
            <person name="Chen W.J."/>
            <person name="Zahm M."/>
            <person name="Cabau C."/>
            <person name="Klopp C."/>
            <person name="Thompson A.W."/>
            <person name="Robinson-Rechavi M."/>
            <person name="Braasch I."/>
            <person name="Lecointre G."/>
            <person name="Bobe J."/>
            <person name="Postlethwait J.H."/>
            <person name="Berthelot C."/>
            <person name="Roest Crollius H."/>
            <person name="Guiguen Y."/>
        </authorList>
    </citation>
    <scope>NUCLEOTIDE SEQUENCE</scope>
    <source>
        <strain evidence="3">WJC10195</strain>
    </source>
</reference>
<organism evidence="3 4">
    <name type="scientific">Synaphobranchus kaupii</name>
    <name type="common">Kaup's arrowtooth eel</name>
    <dbReference type="NCBI Taxonomy" id="118154"/>
    <lineage>
        <taxon>Eukaryota</taxon>
        <taxon>Metazoa</taxon>
        <taxon>Chordata</taxon>
        <taxon>Craniata</taxon>
        <taxon>Vertebrata</taxon>
        <taxon>Euteleostomi</taxon>
        <taxon>Actinopterygii</taxon>
        <taxon>Neopterygii</taxon>
        <taxon>Teleostei</taxon>
        <taxon>Anguilliformes</taxon>
        <taxon>Synaphobranchidae</taxon>
        <taxon>Synaphobranchus</taxon>
    </lineage>
</organism>
<dbReference type="OrthoDB" id="7331812at2759"/>
<evidence type="ECO:0000313" key="3">
    <source>
        <dbReference type="EMBL" id="KAJ8349350.1"/>
    </source>
</evidence>
<accession>A0A9Q1F1L1</accession>
<protein>
    <recommendedName>
        <fullName evidence="2">Transposase Helix-turn-helix domain-containing protein</fullName>
    </recommendedName>
</protein>
<dbReference type="EMBL" id="JAINUF010000009">
    <property type="protein sequence ID" value="KAJ8349350.1"/>
    <property type="molecule type" value="Genomic_DNA"/>
</dbReference>